<evidence type="ECO:0000259" key="1">
    <source>
        <dbReference type="Pfam" id="PF13338"/>
    </source>
</evidence>
<accession>A0A829YK33</accession>
<name>A0A829YK33_9GAMM</name>
<dbReference type="Proteomes" id="UP000445000">
    <property type="component" value="Unassembled WGS sequence"/>
</dbReference>
<proteinExistence type="predicted"/>
<sequence length="216" mass="23758">MQTLTENLLQQGLGDRILTQAQLERALGVSAAARYGLVNRALKADELVQVRRGLYVVSPRLRTEPVHPFALAQAIVHGSYISFETALSYHGWIPESVAVVASVVPGRKSLVLDHPTLGGFSFHPLALNRTSFLEAVEGRQFGSQAALVARPLRALLDLVALRKLEWQGLEFVTEGLRIDSDGLASIGTNDLASLEQLYKQRRPNVFLRRLAGELQL</sequence>
<dbReference type="AlphaFoldDB" id="A0A829YK33"/>
<gene>
    <name evidence="2" type="ORF">GCM10011487_51930</name>
</gene>
<dbReference type="InterPro" id="IPR025159">
    <property type="entry name" value="AbiEi_N"/>
</dbReference>
<feature type="domain" description="AbiEi antitoxin N-terminal" evidence="1">
    <location>
        <begin position="16"/>
        <end position="57"/>
    </location>
</feature>
<organism evidence="2 3">
    <name type="scientific">Steroidobacter agaridevorans</name>
    <dbReference type="NCBI Taxonomy" id="2695856"/>
    <lineage>
        <taxon>Bacteria</taxon>
        <taxon>Pseudomonadati</taxon>
        <taxon>Pseudomonadota</taxon>
        <taxon>Gammaproteobacteria</taxon>
        <taxon>Steroidobacterales</taxon>
        <taxon>Steroidobacteraceae</taxon>
        <taxon>Steroidobacter</taxon>
    </lineage>
</organism>
<dbReference type="RefSeq" id="WP_161814793.1">
    <property type="nucleotide sequence ID" value="NZ_BLJN01000005.1"/>
</dbReference>
<dbReference type="Pfam" id="PF13338">
    <property type="entry name" value="AbiEi_4"/>
    <property type="match status" value="1"/>
</dbReference>
<reference evidence="3" key="1">
    <citation type="submission" date="2020-01" db="EMBL/GenBank/DDBJ databases">
        <title>'Steroidobacter agaridevorans' sp. nov., agar-degrading bacteria isolated from rhizosphere soils.</title>
        <authorList>
            <person name="Ikenaga M."/>
            <person name="Kataoka M."/>
            <person name="Murouchi A."/>
            <person name="Katsuragi S."/>
            <person name="Sakai M."/>
        </authorList>
    </citation>
    <scope>NUCLEOTIDE SEQUENCE [LARGE SCALE GENOMIC DNA]</scope>
    <source>
        <strain evidence="3">YU21-B</strain>
    </source>
</reference>
<protein>
    <recommendedName>
        <fullName evidence="1">AbiEi antitoxin N-terminal domain-containing protein</fullName>
    </recommendedName>
</protein>
<keyword evidence="3" id="KW-1185">Reference proteome</keyword>
<evidence type="ECO:0000313" key="2">
    <source>
        <dbReference type="EMBL" id="GFE83193.1"/>
    </source>
</evidence>
<dbReference type="EMBL" id="BLJN01000005">
    <property type="protein sequence ID" value="GFE83193.1"/>
    <property type="molecule type" value="Genomic_DNA"/>
</dbReference>
<evidence type="ECO:0000313" key="3">
    <source>
        <dbReference type="Proteomes" id="UP000445000"/>
    </source>
</evidence>
<comment type="caution">
    <text evidence="2">The sequence shown here is derived from an EMBL/GenBank/DDBJ whole genome shotgun (WGS) entry which is preliminary data.</text>
</comment>